<accession>A0ABV2X363</accession>
<keyword evidence="2" id="KW-1185">Reference proteome</keyword>
<dbReference type="RefSeq" id="WP_357989813.1">
    <property type="nucleotide sequence ID" value="NZ_JBEYBR010000001.1"/>
</dbReference>
<sequence length="95" mass="10244">MDRSIGFSLAMVGLISMTGPPLSLVNTTTLSVLKFDSDRTIAVALAGIWSTRSKASVNEVNWCRLSSPTARVRSPREKMSALSRISVGMVTTCRP</sequence>
<evidence type="ECO:0000313" key="2">
    <source>
        <dbReference type="Proteomes" id="UP001550535"/>
    </source>
</evidence>
<comment type="caution">
    <text evidence="1">The sequence shown here is derived from an EMBL/GenBank/DDBJ whole genome shotgun (WGS) entry which is preliminary data.</text>
</comment>
<dbReference type="Proteomes" id="UP001550535">
    <property type="component" value="Unassembled WGS sequence"/>
</dbReference>
<proteinExistence type="predicted"/>
<reference evidence="1 2" key="1">
    <citation type="submission" date="2024-06" db="EMBL/GenBank/DDBJ databases">
        <title>The Natural Products Discovery Center: Release of the First 8490 Sequenced Strains for Exploring Actinobacteria Biosynthetic Diversity.</title>
        <authorList>
            <person name="Kalkreuter E."/>
            <person name="Kautsar S.A."/>
            <person name="Yang D."/>
            <person name="Bader C.D."/>
            <person name="Teijaro C.N."/>
            <person name="Fluegel L."/>
            <person name="Davis C.M."/>
            <person name="Simpson J.R."/>
            <person name="Lauterbach L."/>
            <person name="Steele A.D."/>
            <person name="Gui C."/>
            <person name="Meng S."/>
            <person name="Li G."/>
            <person name="Viehrig K."/>
            <person name="Ye F."/>
            <person name="Su P."/>
            <person name="Kiefer A.F."/>
            <person name="Nichols A."/>
            <person name="Cepeda A.J."/>
            <person name="Yan W."/>
            <person name="Fan B."/>
            <person name="Jiang Y."/>
            <person name="Adhikari A."/>
            <person name="Zheng C.-J."/>
            <person name="Schuster L."/>
            <person name="Cowan T.M."/>
            <person name="Smanski M.J."/>
            <person name="Chevrette M.G."/>
            <person name="De Carvalho L.P.S."/>
            <person name="Shen B."/>
        </authorList>
    </citation>
    <scope>NUCLEOTIDE SEQUENCE [LARGE SCALE GENOMIC DNA]</scope>
    <source>
        <strain evidence="1 2">NPDC019434</strain>
    </source>
</reference>
<name>A0ABV2X363_9NOCA</name>
<gene>
    <name evidence="1" type="ORF">ABZ507_00640</name>
</gene>
<evidence type="ECO:0008006" key="3">
    <source>
        <dbReference type="Google" id="ProtNLM"/>
    </source>
</evidence>
<dbReference type="EMBL" id="JBEYBR010000001">
    <property type="protein sequence ID" value="MEU2120311.1"/>
    <property type="molecule type" value="Genomic_DNA"/>
</dbReference>
<organism evidence="1 2">
    <name type="scientific">Nocardia niwae</name>
    <dbReference type="NCBI Taxonomy" id="626084"/>
    <lineage>
        <taxon>Bacteria</taxon>
        <taxon>Bacillati</taxon>
        <taxon>Actinomycetota</taxon>
        <taxon>Actinomycetes</taxon>
        <taxon>Mycobacteriales</taxon>
        <taxon>Nocardiaceae</taxon>
        <taxon>Nocardia</taxon>
    </lineage>
</organism>
<evidence type="ECO:0000313" key="1">
    <source>
        <dbReference type="EMBL" id="MEU2120311.1"/>
    </source>
</evidence>
<protein>
    <recommendedName>
        <fullName evidence="3">Secreted protein</fullName>
    </recommendedName>
</protein>